<feature type="DNA-binding region" description="H-T-H motif" evidence="4">
    <location>
        <begin position="35"/>
        <end position="54"/>
    </location>
</feature>
<dbReference type="SUPFAM" id="SSF46689">
    <property type="entry name" value="Homeodomain-like"/>
    <property type="match status" value="1"/>
</dbReference>
<evidence type="ECO:0000259" key="5">
    <source>
        <dbReference type="PROSITE" id="PS50977"/>
    </source>
</evidence>
<dbReference type="InterPro" id="IPR001647">
    <property type="entry name" value="HTH_TetR"/>
</dbReference>
<reference evidence="6 7" key="1">
    <citation type="submission" date="2017-01" db="EMBL/GenBank/DDBJ databases">
        <authorList>
            <person name="Varghese N."/>
            <person name="Submissions S."/>
        </authorList>
    </citation>
    <scope>NUCLEOTIDE SEQUENCE [LARGE SCALE GENOMIC DNA]</scope>
    <source>
        <strain evidence="6 7">ATCC 700171</strain>
    </source>
</reference>
<dbReference type="GO" id="GO:0000976">
    <property type="term" value="F:transcription cis-regulatory region binding"/>
    <property type="evidence" value="ECO:0007669"/>
    <property type="project" value="TreeGrafter"/>
</dbReference>
<evidence type="ECO:0000313" key="7">
    <source>
        <dbReference type="Proteomes" id="UP000323956"/>
    </source>
</evidence>
<accession>A0A1N6WE62</accession>
<organism evidence="6 7">
    <name type="scientific">Paracoccus thiocyanatus</name>
    <dbReference type="NCBI Taxonomy" id="34006"/>
    <lineage>
        <taxon>Bacteria</taxon>
        <taxon>Pseudomonadati</taxon>
        <taxon>Pseudomonadota</taxon>
        <taxon>Alphaproteobacteria</taxon>
        <taxon>Rhodobacterales</taxon>
        <taxon>Paracoccaceae</taxon>
        <taxon>Paracoccus</taxon>
    </lineage>
</organism>
<dbReference type="PROSITE" id="PS50977">
    <property type="entry name" value="HTH_TETR_2"/>
    <property type="match status" value="1"/>
</dbReference>
<dbReference type="PANTHER" id="PTHR30055">
    <property type="entry name" value="HTH-TYPE TRANSCRIPTIONAL REGULATOR RUTR"/>
    <property type="match status" value="1"/>
</dbReference>
<dbReference type="Pfam" id="PF16925">
    <property type="entry name" value="TetR_C_13"/>
    <property type="match status" value="1"/>
</dbReference>
<dbReference type="AlphaFoldDB" id="A0A1N6WE62"/>
<dbReference type="Pfam" id="PF00440">
    <property type="entry name" value="TetR_N"/>
    <property type="match status" value="1"/>
</dbReference>
<feature type="domain" description="HTH tetR-type" evidence="5">
    <location>
        <begin position="12"/>
        <end position="72"/>
    </location>
</feature>
<dbReference type="InterPro" id="IPR036271">
    <property type="entry name" value="Tet_transcr_reg_TetR-rel_C_sf"/>
</dbReference>
<gene>
    <name evidence="6" type="ORF">SAMN05421641_11674</name>
</gene>
<dbReference type="PANTHER" id="PTHR30055:SF234">
    <property type="entry name" value="HTH-TYPE TRANSCRIPTIONAL REGULATOR BETI"/>
    <property type="match status" value="1"/>
</dbReference>
<keyword evidence="3" id="KW-0804">Transcription</keyword>
<dbReference type="InterPro" id="IPR050109">
    <property type="entry name" value="HTH-type_TetR-like_transc_reg"/>
</dbReference>
<dbReference type="InterPro" id="IPR009057">
    <property type="entry name" value="Homeodomain-like_sf"/>
</dbReference>
<evidence type="ECO:0000313" key="6">
    <source>
        <dbReference type="EMBL" id="SIQ88411.1"/>
    </source>
</evidence>
<keyword evidence="1" id="KW-0805">Transcription regulation</keyword>
<dbReference type="SUPFAM" id="SSF48498">
    <property type="entry name" value="Tetracyclin repressor-like, C-terminal domain"/>
    <property type="match status" value="1"/>
</dbReference>
<dbReference type="Proteomes" id="UP000323956">
    <property type="component" value="Unassembled WGS sequence"/>
</dbReference>
<dbReference type="GO" id="GO:0003700">
    <property type="term" value="F:DNA-binding transcription factor activity"/>
    <property type="evidence" value="ECO:0007669"/>
    <property type="project" value="TreeGrafter"/>
</dbReference>
<dbReference type="EMBL" id="FTMK01000016">
    <property type="protein sequence ID" value="SIQ88411.1"/>
    <property type="molecule type" value="Genomic_DNA"/>
</dbReference>
<dbReference type="Gene3D" id="1.10.357.10">
    <property type="entry name" value="Tetracycline Repressor, domain 2"/>
    <property type="match status" value="1"/>
</dbReference>
<protein>
    <submittedName>
        <fullName evidence="6">Transcriptional regulator, TetR family</fullName>
    </submittedName>
</protein>
<evidence type="ECO:0000256" key="4">
    <source>
        <dbReference type="PROSITE-ProRule" id="PRU00335"/>
    </source>
</evidence>
<proteinExistence type="predicted"/>
<evidence type="ECO:0000256" key="2">
    <source>
        <dbReference type="ARBA" id="ARBA00023125"/>
    </source>
</evidence>
<name>A0A1N6WE62_9RHOB</name>
<sequence>MTKTKPKKIPAEERRNITVEAVIDLAGSSNPDSITTAAIAKHMKLTQGAIFRHFPNKDAIWKAVMNWVAKNLMARIDRAAKDITSPTGKMEAMFLAHIAFVADHPGAPRMLFGELQGARQTPAKRLAQSMMKQYAARLRDMITSGKECGELRDNLDAEAAATLFIGTIQGLVMQSLIAGDVDKMRADAPRVFGIYLHGISRAGDAEEQE</sequence>
<keyword evidence="2 4" id="KW-0238">DNA-binding</keyword>
<dbReference type="RefSeq" id="WP_009573804.1">
    <property type="nucleotide sequence ID" value="NZ_FTMK01000016.1"/>
</dbReference>
<evidence type="ECO:0000256" key="3">
    <source>
        <dbReference type="ARBA" id="ARBA00023163"/>
    </source>
</evidence>
<evidence type="ECO:0000256" key="1">
    <source>
        <dbReference type="ARBA" id="ARBA00023015"/>
    </source>
</evidence>
<dbReference type="InterPro" id="IPR011075">
    <property type="entry name" value="TetR_C"/>
</dbReference>